<keyword evidence="2" id="KW-1185">Reference proteome</keyword>
<dbReference type="AlphaFoldDB" id="A0A9W4SNV4"/>
<dbReference type="Proteomes" id="UP001153678">
    <property type="component" value="Unassembled WGS sequence"/>
</dbReference>
<evidence type="ECO:0000313" key="1">
    <source>
        <dbReference type="EMBL" id="CAI2176218.1"/>
    </source>
</evidence>
<evidence type="ECO:0000313" key="2">
    <source>
        <dbReference type="Proteomes" id="UP001153678"/>
    </source>
</evidence>
<proteinExistence type="predicted"/>
<organism evidence="1 2">
    <name type="scientific">Funneliformis geosporum</name>
    <dbReference type="NCBI Taxonomy" id="1117311"/>
    <lineage>
        <taxon>Eukaryota</taxon>
        <taxon>Fungi</taxon>
        <taxon>Fungi incertae sedis</taxon>
        <taxon>Mucoromycota</taxon>
        <taxon>Glomeromycotina</taxon>
        <taxon>Glomeromycetes</taxon>
        <taxon>Glomerales</taxon>
        <taxon>Glomeraceae</taxon>
        <taxon>Funneliformis</taxon>
    </lineage>
</organism>
<dbReference type="EMBL" id="CAMKVN010001477">
    <property type="protein sequence ID" value="CAI2176218.1"/>
    <property type="molecule type" value="Genomic_DNA"/>
</dbReference>
<name>A0A9W4SNV4_9GLOM</name>
<accession>A0A9W4SNV4</accession>
<comment type="caution">
    <text evidence="1">The sequence shown here is derived from an EMBL/GenBank/DDBJ whole genome shotgun (WGS) entry which is preliminary data.</text>
</comment>
<protein>
    <submittedName>
        <fullName evidence="1">17217_t:CDS:1</fullName>
    </submittedName>
</protein>
<gene>
    <name evidence="1" type="ORF">FWILDA_LOCUS7478</name>
</gene>
<reference evidence="1" key="1">
    <citation type="submission" date="2022-08" db="EMBL/GenBank/DDBJ databases">
        <authorList>
            <person name="Kallberg Y."/>
            <person name="Tangrot J."/>
            <person name="Rosling A."/>
        </authorList>
    </citation>
    <scope>NUCLEOTIDE SEQUENCE</scope>
    <source>
        <strain evidence="1">Wild A</strain>
    </source>
</reference>
<feature type="non-terminal residue" evidence="1">
    <location>
        <position position="1"/>
    </location>
</feature>
<sequence length="41" mass="4460">MPNETQAPKGHRKSSSECNISYNKANQPVKSAISNMIKAKA</sequence>